<protein>
    <submittedName>
        <fullName evidence="1">Uncharacterized protein</fullName>
    </submittedName>
</protein>
<name>A4CKL1_ROBBH</name>
<evidence type="ECO:0000313" key="2">
    <source>
        <dbReference type="Proteomes" id="UP000009049"/>
    </source>
</evidence>
<evidence type="ECO:0000313" key="1">
    <source>
        <dbReference type="EMBL" id="EAR15410.1"/>
    </source>
</evidence>
<reference evidence="1 2" key="1">
    <citation type="journal article" date="2009" name="J. Bacteriol.">
        <title>Complete genome sequence of Robiginitalea biformata HTCC2501.</title>
        <authorList>
            <person name="Oh H.M."/>
            <person name="Giovannoni S.J."/>
            <person name="Lee K."/>
            <person name="Ferriera S."/>
            <person name="Johnson J."/>
            <person name="Cho J.C."/>
        </authorList>
    </citation>
    <scope>NUCLEOTIDE SEQUENCE [LARGE SCALE GENOMIC DNA]</scope>
    <source>
        <strain evidence="2">ATCC BAA-864 / HTCC2501 / KCTC 12146</strain>
    </source>
</reference>
<organism evidence="1 2">
    <name type="scientific">Robiginitalea biformata (strain ATCC BAA-864 / DSM 15991 / KCTC 12146 / HTCC2501)</name>
    <dbReference type="NCBI Taxonomy" id="313596"/>
    <lineage>
        <taxon>Bacteria</taxon>
        <taxon>Pseudomonadati</taxon>
        <taxon>Bacteroidota</taxon>
        <taxon>Flavobacteriia</taxon>
        <taxon>Flavobacteriales</taxon>
        <taxon>Flavobacteriaceae</taxon>
        <taxon>Robiginitalea</taxon>
    </lineage>
</organism>
<dbReference type="STRING" id="313596.RB2501_13819"/>
<accession>A4CKL1</accession>
<dbReference type="AlphaFoldDB" id="A4CKL1"/>
<dbReference type="Proteomes" id="UP000009049">
    <property type="component" value="Chromosome"/>
</dbReference>
<sequence length="70" mass="7785">MLAGAGAMDTLTDLSEEHGLHWAHISGIVYGRKTGYTPHKDYDDDGNEIGPTDYEALDRWYEEEVLAESA</sequence>
<keyword evidence="2" id="KW-1185">Reference proteome</keyword>
<dbReference type="KEGG" id="rbi:RB2501_13819"/>
<proteinExistence type="predicted"/>
<dbReference type="EMBL" id="CP001712">
    <property type="protein sequence ID" value="EAR15410.1"/>
    <property type="molecule type" value="Genomic_DNA"/>
</dbReference>
<gene>
    <name evidence="1" type="ordered locus">RB2501_13819</name>
</gene>
<dbReference type="HOGENOM" id="CLU_2755320_0_0_10"/>